<evidence type="ECO:0000313" key="2">
    <source>
        <dbReference type="Proteomes" id="UP001491349"/>
    </source>
</evidence>
<dbReference type="Proteomes" id="UP001491349">
    <property type="component" value="Unassembled WGS sequence"/>
</dbReference>
<keyword evidence="2" id="KW-1185">Reference proteome</keyword>
<evidence type="ECO:0008006" key="3">
    <source>
        <dbReference type="Google" id="ProtNLM"/>
    </source>
</evidence>
<protein>
    <recommendedName>
        <fullName evidence="3">Response regulator</fullName>
    </recommendedName>
</protein>
<gene>
    <name evidence="1" type="ORF">WMW71_02250</name>
</gene>
<evidence type="ECO:0000313" key="1">
    <source>
        <dbReference type="EMBL" id="MEK8179151.1"/>
    </source>
</evidence>
<comment type="caution">
    <text evidence="1">The sequence shown here is derived from an EMBL/GenBank/DDBJ whole genome shotgun (WGS) entry which is preliminary data.</text>
</comment>
<dbReference type="RefSeq" id="WP_187659282.1">
    <property type="nucleotide sequence ID" value="NZ_JACTAB010000001.1"/>
</dbReference>
<organism evidence="1 2">
    <name type="scientific">Flavobacterium buctense</name>
    <dbReference type="NCBI Taxonomy" id="1648146"/>
    <lineage>
        <taxon>Bacteria</taxon>
        <taxon>Pseudomonadati</taxon>
        <taxon>Bacteroidota</taxon>
        <taxon>Flavobacteriia</taxon>
        <taxon>Flavobacteriales</taxon>
        <taxon>Flavobacteriaceae</taxon>
        <taxon>Flavobacterium</taxon>
    </lineage>
</organism>
<sequence>MKLNYYVLWVEDDDSWFKTTSELFSETIFDYGFNPVIERRKNLDGVVNQIIESGLKKFDIFLIDFKLRNSKDGDSIIDYVRNSNVFTDIIFYSSDKQSIIDSIKENLFEGVYHSDRKELEDKFEKVFKTTIKKIEEINSMRGLIVGETSELDALIEEHLITYTKSPFIEKFNLEKFVEKEIINNLEKRKIKIDDLYKSEGFHSILPHIDAAKKWKMLREILKKNIDYKIFISEFIEMNSTYFDEVIDIRNKFAHAQVLTCEDGKEVLKALVGDKHFEFDEDSFKKIREDLIKHRSALIKLKD</sequence>
<reference evidence="1 2" key="1">
    <citation type="submission" date="2024-04" db="EMBL/GenBank/DDBJ databases">
        <title>draft genome sequnece of Flavobacterium buctense JCM 30750.</title>
        <authorList>
            <person name="Kim D.-U."/>
        </authorList>
    </citation>
    <scope>NUCLEOTIDE SEQUENCE [LARGE SCALE GENOMIC DNA]</scope>
    <source>
        <strain evidence="1 2">JCM 30750</strain>
    </source>
</reference>
<accession>A0ABU9DXQ7</accession>
<dbReference type="EMBL" id="JBBPCB010000001">
    <property type="protein sequence ID" value="MEK8179151.1"/>
    <property type="molecule type" value="Genomic_DNA"/>
</dbReference>
<name>A0ABU9DXQ7_9FLAO</name>
<proteinExistence type="predicted"/>